<dbReference type="KEGG" id="dda:Dd703_1184"/>
<dbReference type="InterPro" id="IPR023401">
    <property type="entry name" value="ODC_N"/>
</dbReference>
<dbReference type="HOGENOM" id="CLU_042088_3_1_6"/>
<dbReference type="AlphaFoldDB" id="C6CCU7"/>
<keyword evidence="2" id="KW-1185">Reference proteome</keyword>
<dbReference type="InterPro" id="IPR036291">
    <property type="entry name" value="NAD(P)-bd_dom_sf"/>
</dbReference>
<evidence type="ECO:0000313" key="2">
    <source>
        <dbReference type="Proteomes" id="UP000002734"/>
    </source>
</evidence>
<sequence>MSAPLRVLNQAQVRALGGEDPQQAFLDVVDTVHLLRQGAASMPAETHVGLDTPGGKVYALPARVGGRFNSTGVKWTAHRPDAGDGFPMAMTLTLLNRADNGVPVGLLESGGLTAARTAAVSAVALHYAAPRPVERVLLLGAGMQARAHLTMLQTLFPHLAQVTCWNRTPAHLTQMLVNAERSPWPIVAKTTLQDALRHPYDALISCTGSPTPILAPDAMRDGTLLIQAGYHEAAFDTIRHATQVVVDAWGDFCHTSAKSLFQMFRAGQFAERQVAADLTQLIVDGWRATPDDRVYFSSFGLNVFDIALAARVLQQAAVSNTGTALPLFTGSPLC</sequence>
<dbReference type="PIRSF" id="PIRSF001439">
    <property type="entry name" value="CryM"/>
    <property type="match status" value="1"/>
</dbReference>
<name>C6CCU7_MUSP7</name>
<dbReference type="Proteomes" id="UP000002734">
    <property type="component" value="Chromosome"/>
</dbReference>
<dbReference type="GO" id="GO:0005737">
    <property type="term" value="C:cytoplasm"/>
    <property type="evidence" value="ECO:0007669"/>
    <property type="project" value="TreeGrafter"/>
</dbReference>
<dbReference type="Gene3D" id="3.30.1780.10">
    <property type="entry name" value="ornithine cyclodeaminase, domain 1"/>
    <property type="match status" value="1"/>
</dbReference>
<evidence type="ECO:0000313" key="1">
    <source>
        <dbReference type="EMBL" id="ACS84988.1"/>
    </source>
</evidence>
<accession>C6CCU7</accession>
<protein>
    <submittedName>
        <fullName evidence="1">Ornithine cyclodeaminase/mu-crystallin</fullName>
    </submittedName>
</protein>
<dbReference type="InterPro" id="IPR003462">
    <property type="entry name" value="ODC_Mu_crystall"/>
</dbReference>
<dbReference type="PANTHER" id="PTHR13812">
    <property type="entry name" value="KETIMINE REDUCTASE MU-CRYSTALLIN"/>
    <property type="match status" value="1"/>
</dbReference>
<dbReference type="Pfam" id="PF02423">
    <property type="entry name" value="OCD_Mu_crystall"/>
    <property type="match status" value="1"/>
</dbReference>
<dbReference type="EMBL" id="CP001654">
    <property type="protein sequence ID" value="ACS84988.1"/>
    <property type="molecule type" value="Genomic_DNA"/>
</dbReference>
<organism evidence="1 2">
    <name type="scientific">Musicola paradisiaca (strain Ech703)</name>
    <name type="common">Dickeya paradisiaca</name>
    <name type="synonym">Dickeya dadantii</name>
    <dbReference type="NCBI Taxonomy" id="579405"/>
    <lineage>
        <taxon>Bacteria</taxon>
        <taxon>Pseudomonadati</taxon>
        <taxon>Pseudomonadota</taxon>
        <taxon>Gammaproteobacteria</taxon>
        <taxon>Enterobacterales</taxon>
        <taxon>Pectobacteriaceae</taxon>
        <taxon>Musicola</taxon>
    </lineage>
</organism>
<dbReference type="eggNOG" id="COG2423">
    <property type="taxonomic scope" value="Bacteria"/>
</dbReference>
<reference evidence="1" key="1">
    <citation type="submission" date="2009-06" db="EMBL/GenBank/DDBJ databases">
        <title>Complete sequence of Dickeya dadantii Ech703.</title>
        <authorList>
            <consortium name="US DOE Joint Genome Institute"/>
            <person name="Lucas S."/>
            <person name="Copeland A."/>
            <person name="Lapidus A."/>
            <person name="Glavina del Rio T."/>
            <person name="Dalin E."/>
            <person name="Tice H."/>
            <person name="Bruce D."/>
            <person name="Goodwin L."/>
            <person name="Pitluck S."/>
            <person name="Chertkov O."/>
            <person name="Brettin T."/>
            <person name="Detter J.C."/>
            <person name="Han C."/>
            <person name="Larimer F."/>
            <person name="Land M."/>
            <person name="Hauser L."/>
            <person name="Kyrpides N."/>
            <person name="Mikhailova N."/>
            <person name="Balakrishnan V."/>
            <person name="Glasner J."/>
            <person name="Perna N.T."/>
        </authorList>
    </citation>
    <scope>NUCLEOTIDE SEQUENCE [LARGE SCALE GENOMIC DNA]</scope>
    <source>
        <strain evidence="1">Ech703</strain>
    </source>
</reference>
<dbReference type="STRING" id="579405.Dd703_1184"/>
<dbReference type="SUPFAM" id="SSF51735">
    <property type="entry name" value="NAD(P)-binding Rossmann-fold domains"/>
    <property type="match status" value="1"/>
</dbReference>
<dbReference type="RefSeq" id="WP_012764805.1">
    <property type="nucleotide sequence ID" value="NC_012880.1"/>
</dbReference>
<gene>
    <name evidence="1" type="ordered locus">Dd703_1184</name>
</gene>
<proteinExistence type="predicted"/>
<dbReference type="Gene3D" id="3.40.50.720">
    <property type="entry name" value="NAD(P)-binding Rossmann-like Domain"/>
    <property type="match status" value="1"/>
</dbReference>
<dbReference type="PANTHER" id="PTHR13812:SF19">
    <property type="entry name" value="KETIMINE REDUCTASE MU-CRYSTALLIN"/>
    <property type="match status" value="1"/>
</dbReference>